<dbReference type="AlphaFoldDB" id="A0AAJ2L1D7"/>
<sequence>MSEYSIQEFIQKTMNKEKQYDTFGLETDRILRVELDDLIWSKMGSMIAYEGDIRFEREGMLEHGANRMFKKAFTNEGNELMKAKGNGILYLSDQGKKITILDLLGDKITVNGDDVLAFEPSVDWDIHMMRKVAGMMSGGLFNIGLEGRGKVAITTHYEPLTLLVEPGKPVFTDPSATVAWSGHLEPKFKTDMNYRTFLGRGSGESIQMAFEGNGFVIVQPYFEGAK</sequence>
<dbReference type="Pfam" id="PF01987">
    <property type="entry name" value="AIM24"/>
    <property type="match status" value="1"/>
</dbReference>
<reference evidence="1" key="1">
    <citation type="submission" date="2023-10" db="EMBL/GenBank/DDBJ databases">
        <title>Screening of Alkalihalophilus pseudofirmusBZ-TG-HK211 and Its Alleviation of Salt Stress on Rapeseed Growth.</title>
        <authorList>
            <person name="Zhao B."/>
            <person name="Guo T."/>
        </authorList>
    </citation>
    <scope>NUCLEOTIDE SEQUENCE</scope>
    <source>
        <strain evidence="1">BZ-TG-HK211</strain>
    </source>
</reference>
<dbReference type="PANTHER" id="PTHR38074:SF1">
    <property type="entry name" value="ALTERED INHERITANCE OF MITOCHONDRIA PROTEIN 24, MITOCHONDRIAL"/>
    <property type="match status" value="1"/>
</dbReference>
<name>A0AAJ2L1D7_ALKPS</name>
<organism evidence="1 2">
    <name type="scientific">Alkalihalophilus pseudofirmus</name>
    <name type="common">Bacillus pseudofirmus</name>
    <dbReference type="NCBI Taxonomy" id="79885"/>
    <lineage>
        <taxon>Bacteria</taxon>
        <taxon>Bacillati</taxon>
        <taxon>Bacillota</taxon>
        <taxon>Bacilli</taxon>
        <taxon>Bacillales</taxon>
        <taxon>Bacillaceae</taxon>
        <taxon>Alkalihalophilus</taxon>
    </lineage>
</organism>
<gene>
    <name evidence="1" type="ORF">RYX45_06795</name>
</gene>
<comment type="caution">
    <text evidence="1">The sequence shown here is derived from an EMBL/GenBank/DDBJ whole genome shotgun (WGS) entry which is preliminary data.</text>
</comment>
<evidence type="ECO:0000313" key="1">
    <source>
        <dbReference type="EMBL" id="MDV2884880.1"/>
    </source>
</evidence>
<dbReference type="SUPFAM" id="SSF51219">
    <property type="entry name" value="TRAP-like"/>
    <property type="match status" value="1"/>
</dbReference>
<proteinExistence type="predicted"/>
<dbReference type="EMBL" id="JAWJAY010000001">
    <property type="protein sequence ID" value="MDV2884880.1"/>
    <property type="molecule type" value="Genomic_DNA"/>
</dbReference>
<evidence type="ECO:0000313" key="2">
    <source>
        <dbReference type="Proteomes" id="UP001285636"/>
    </source>
</evidence>
<accession>A0AAJ2L1D7</accession>
<dbReference type="InterPro" id="IPR016031">
    <property type="entry name" value="Trp_RNA-bd_attenuator-like_dom"/>
</dbReference>
<dbReference type="Gene3D" id="3.60.160.10">
    <property type="entry name" value="Mitochondrial biogenesis AIM24"/>
    <property type="match status" value="1"/>
</dbReference>
<dbReference type="InterPro" id="IPR002838">
    <property type="entry name" value="AIM24"/>
</dbReference>
<dbReference type="Proteomes" id="UP001285636">
    <property type="component" value="Unassembled WGS sequence"/>
</dbReference>
<dbReference type="InterPro" id="IPR036983">
    <property type="entry name" value="AIM24_sf"/>
</dbReference>
<dbReference type="PANTHER" id="PTHR38074">
    <property type="entry name" value="ALTERED INHERITANCE OF MITOCHONDRIA PROTEIN 24, MITOCHONDRIAL"/>
    <property type="match status" value="1"/>
</dbReference>
<dbReference type="RefSeq" id="WP_012959007.1">
    <property type="nucleotide sequence ID" value="NZ_CP117835.1"/>
</dbReference>
<protein>
    <submittedName>
        <fullName evidence="1">AIM24 family protein</fullName>
    </submittedName>
</protein>